<sequence length="240" mass="26292">MELESPREEESESRMTAPGTQGGFNRLAVLDIETTGLNASSDSTLEVGIVIVDSKLREIAHHCVLIASAENVAWAKLALEQAGRGAPMTFAQTMHLNNELISDLCSPINFRRFLGLETSTVVIDYQLAADRLCAFLDEQGILEPVPLVGSSVRSLDGPFLERYMPKLFSRFTHRTIDASALTELTRFIDPPGYEALAAATPESGHRTVEDCRRSIGIIQAFARRYGIGSLPELEQNTPVS</sequence>
<reference evidence="2 3" key="1">
    <citation type="submission" date="2015-03" db="EMBL/GenBank/DDBJ databases">
        <authorList>
            <consortium name="Pathogen Informatics"/>
            <person name="Murphy D."/>
        </authorList>
    </citation>
    <scope>NUCLEOTIDE SEQUENCE [LARGE SCALE GENOMIC DNA]</scope>
    <source>
        <strain evidence="2 3">PAP036</strain>
    </source>
</reference>
<dbReference type="InterPro" id="IPR036397">
    <property type="entry name" value="RNaseH_sf"/>
</dbReference>
<dbReference type="Gene3D" id="3.30.420.10">
    <property type="entry name" value="Ribonuclease H-like superfamily/Ribonuclease H"/>
    <property type="match status" value="1"/>
</dbReference>
<dbReference type="GO" id="GO:0016787">
    <property type="term" value="F:hydrolase activity"/>
    <property type="evidence" value="ECO:0007669"/>
    <property type="project" value="UniProtKB-KW"/>
</dbReference>
<evidence type="ECO:0000256" key="1">
    <source>
        <dbReference type="SAM" id="MobiDB-lite"/>
    </source>
</evidence>
<organism evidence="2 3">
    <name type="scientific">Mycobacteroides abscessus</name>
    <dbReference type="NCBI Taxonomy" id="36809"/>
    <lineage>
        <taxon>Bacteria</taxon>
        <taxon>Bacillati</taxon>
        <taxon>Actinomycetota</taxon>
        <taxon>Actinomycetes</taxon>
        <taxon>Mycobacteriales</taxon>
        <taxon>Mycobacteriaceae</taxon>
        <taxon>Mycobacteroides</taxon>
    </lineage>
</organism>
<keyword evidence="2" id="KW-0378">Hydrolase</keyword>
<dbReference type="EC" id="3.1.-.-" evidence="2"/>
<evidence type="ECO:0000313" key="3">
    <source>
        <dbReference type="Proteomes" id="UP000038487"/>
    </source>
</evidence>
<dbReference type="SUPFAM" id="SSF53098">
    <property type="entry name" value="Ribonuclease H-like"/>
    <property type="match status" value="1"/>
</dbReference>
<dbReference type="AlphaFoldDB" id="A0AB33T729"/>
<gene>
    <name evidence="2" type="primary">orn_2</name>
    <name evidence="2" type="ORF">ERS075527_04625</name>
</gene>
<dbReference type="InterPro" id="IPR012337">
    <property type="entry name" value="RNaseH-like_sf"/>
</dbReference>
<protein>
    <submittedName>
        <fullName evidence="2">Oligoribonuclease</fullName>
        <ecNumber evidence="2">3.1.-.-</ecNumber>
    </submittedName>
</protein>
<feature type="region of interest" description="Disordered" evidence="1">
    <location>
        <begin position="1"/>
        <end position="22"/>
    </location>
</feature>
<dbReference type="Proteomes" id="UP000038487">
    <property type="component" value="Unassembled WGS sequence"/>
</dbReference>
<evidence type="ECO:0000313" key="2">
    <source>
        <dbReference type="EMBL" id="CPT61242.1"/>
    </source>
</evidence>
<proteinExistence type="predicted"/>
<accession>A0AB33T729</accession>
<name>A0AB33T729_9MYCO</name>
<comment type="caution">
    <text evidence="2">The sequence shown here is derived from an EMBL/GenBank/DDBJ whole genome shotgun (WGS) entry which is preliminary data.</text>
</comment>
<dbReference type="EMBL" id="CSUW01000012">
    <property type="protein sequence ID" value="CPT61242.1"/>
    <property type="molecule type" value="Genomic_DNA"/>
</dbReference>
<dbReference type="GO" id="GO:0003676">
    <property type="term" value="F:nucleic acid binding"/>
    <property type="evidence" value="ECO:0007669"/>
    <property type="project" value="InterPro"/>
</dbReference>